<evidence type="ECO:0000256" key="2">
    <source>
        <dbReference type="ARBA" id="ARBA00023295"/>
    </source>
</evidence>
<dbReference type="SUPFAM" id="SSF53590">
    <property type="entry name" value="Nucleoside hydrolase"/>
    <property type="match status" value="1"/>
</dbReference>
<dbReference type="InterPro" id="IPR023186">
    <property type="entry name" value="IUNH"/>
</dbReference>
<dbReference type="InterPro" id="IPR001910">
    <property type="entry name" value="Inosine/uridine_hydrolase_dom"/>
</dbReference>
<dbReference type="PANTHER" id="PTHR12304:SF4">
    <property type="entry name" value="URIDINE NUCLEOSIDASE"/>
    <property type="match status" value="1"/>
</dbReference>
<protein>
    <submittedName>
        <fullName evidence="4">Inosine/uridine-preferring nucleoside hydrolase</fullName>
    </submittedName>
</protein>
<accession>M0N682</accession>
<evidence type="ECO:0000259" key="3">
    <source>
        <dbReference type="Pfam" id="PF01156"/>
    </source>
</evidence>
<comment type="caution">
    <text evidence="4">The sequence shown here is derived from an EMBL/GenBank/DDBJ whole genome shotgun (WGS) entry which is preliminary data.</text>
</comment>
<dbReference type="GO" id="GO:0006152">
    <property type="term" value="P:purine nucleoside catabolic process"/>
    <property type="evidence" value="ECO:0007669"/>
    <property type="project" value="TreeGrafter"/>
</dbReference>
<dbReference type="Pfam" id="PF01156">
    <property type="entry name" value="IU_nuc_hydro"/>
    <property type="match status" value="1"/>
</dbReference>
<keyword evidence="1 4" id="KW-0378">Hydrolase</keyword>
<reference evidence="4 5" key="1">
    <citation type="journal article" date="2014" name="PLoS Genet.">
        <title>Phylogenetically driven sequencing of extremely halophilic archaea reveals strategies for static and dynamic osmo-response.</title>
        <authorList>
            <person name="Becker E.A."/>
            <person name="Seitzer P.M."/>
            <person name="Tritt A."/>
            <person name="Larsen D."/>
            <person name="Krusor M."/>
            <person name="Yao A.I."/>
            <person name="Wu D."/>
            <person name="Madern D."/>
            <person name="Eisen J.A."/>
            <person name="Darling A.E."/>
            <person name="Facciotti M.T."/>
        </authorList>
    </citation>
    <scope>NUCLEOTIDE SEQUENCE [LARGE SCALE GENOMIC DNA]</scope>
    <source>
        <strain evidence="4 5">DSM 8989</strain>
    </source>
</reference>
<dbReference type="EMBL" id="AOME01000051">
    <property type="protein sequence ID" value="EMA53386.1"/>
    <property type="molecule type" value="Genomic_DNA"/>
</dbReference>
<dbReference type="OrthoDB" id="33780at2157"/>
<name>M0N682_9EURY</name>
<proteinExistence type="predicted"/>
<dbReference type="PANTHER" id="PTHR12304">
    <property type="entry name" value="INOSINE-URIDINE PREFERRING NUCLEOSIDE HYDROLASE"/>
    <property type="match status" value="1"/>
</dbReference>
<evidence type="ECO:0000313" key="5">
    <source>
        <dbReference type="Proteomes" id="UP000011625"/>
    </source>
</evidence>
<dbReference type="PATRIC" id="fig|1227456.3.peg.1762"/>
<gene>
    <name evidence="4" type="ORF">C450_08737</name>
</gene>
<evidence type="ECO:0000256" key="1">
    <source>
        <dbReference type="ARBA" id="ARBA00022801"/>
    </source>
</evidence>
<dbReference type="InterPro" id="IPR036452">
    <property type="entry name" value="Ribo_hydro-like"/>
</dbReference>
<dbReference type="InterPro" id="IPR015910">
    <property type="entry name" value="I/U_nuclsd_hydro_CS"/>
</dbReference>
<dbReference type="PROSITE" id="PS01247">
    <property type="entry name" value="IUNH"/>
    <property type="match status" value="1"/>
</dbReference>
<dbReference type="GO" id="GO:0005829">
    <property type="term" value="C:cytosol"/>
    <property type="evidence" value="ECO:0007669"/>
    <property type="project" value="TreeGrafter"/>
</dbReference>
<sequence length="307" mass="32236">MTQKVLFDTDPGCDDAVALSIALASDEIEVVGVSTVAGNTAVENTTHNALSILEHLDRTDVPVARGCEGPLCRDLETAEEIHGPGGIRGDPPEPTGEPVSQHGVEFIRDRVGEYGDDLTIVAIGPQTNLATALAIDEDLPATVDDIYLMGGAALCPGNVTPAAEFNFYVDPEAVSRVFRGATPKVVGLDVTEAATVPARTIEELAEEDEPQRTLAAWLGYSEVEAIRDGALAGDQAIHDATVIVDILDDVLDYREVPVAVGAGDGPFRGAIAPDIEGATDDLPTAQIALDVDESAHRDRIVDAIRGL</sequence>
<dbReference type="GO" id="GO:0045437">
    <property type="term" value="F:uridine nucleosidase activity"/>
    <property type="evidence" value="ECO:0007669"/>
    <property type="project" value="UniProtKB-ARBA"/>
</dbReference>
<keyword evidence="2" id="KW-0326">Glycosidase</keyword>
<organism evidence="4 5">
    <name type="scientific">Halococcus salifodinae DSM 8989</name>
    <dbReference type="NCBI Taxonomy" id="1227456"/>
    <lineage>
        <taxon>Archaea</taxon>
        <taxon>Methanobacteriati</taxon>
        <taxon>Methanobacteriota</taxon>
        <taxon>Stenosarchaea group</taxon>
        <taxon>Halobacteria</taxon>
        <taxon>Halobacteriales</taxon>
        <taxon>Halococcaceae</taxon>
        <taxon>Halococcus</taxon>
    </lineage>
</organism>
<dbReference type="AlphaFoldDB" id="M0N682"/>
<dbReference type="GO" id="GO:0008477">
    <property type="term" value="F:purine nucleosidase activity"/>
    <property type="evidence" value="ECO:0007669"/>
    <property type="project" value="TreeGrafter"/>
</dbReference>
<dbReference type="Gene3D" id="3.90.245.10">
    <property type="entry name" value="Ribonucleoside hydrolase-like"/>
    <property type="match status" value="1"/>
</dbReference>
<evidence type="ECO:0000313" key="4">
    <source>
        <dbReference type="EMBL" id="EMA53386.1"/>
    </source>
</evidence>
<feature type="domain" description="Inosine/uridine-preferring nucleoside hydrolase" evidence="3">
    <location>
        <begin position="5"/>
        <end position="295"/>
    </location>
</feature>
<dbReference type="RefSeq" id="WP_005042617.1">
    <property type="nucleotide sequence ID" value="NZ_AOME01000051.1"/>
</dbReference>
<dbReference type="STRING" id="1227456.C450_08737"/>
<dbReference type="Proteomes" id="UP000011625">
    <property type="component" value="Unassembled WGS sequence"/>
</dbReference>
<keyword evidence="5" id="KW-1185">Reference proteome</keyword>